<keyword evidence="2" id="KW-1185">Reference proteome</keyword>
<proteinExistence type="predicted"/>
<reference evidence="1 2" key="1">
    <citation type="submission" date="2018-08" db="EMBL/GenBank/DDBJ databases">
        <title>Bacillus chawlae sp. nov., Bacillus glennii sp. nov., and Bacillus saganii sp. nov. Isolated from the Vehicle Assembly Building at Kennedy Space Center where the Viking Spacecraft were Assembled.</title>
        <authorList>
            <person name="Seuylemezian A."/>
            <person name="Vaishampayan P."/>
        </authorList>
    </citation>
    <scope>NUCLEOTIDE SEQUENCE [LARGE SCALE GENOMIC DNA]</scope>
    <source>
        <strain evidence="1 2">V44-8</strain>
    </source>
</reference>
<name>A0A372L7Y8_9BACI</name>
<dbReference type="InterPro" id="IPR036188">
    <property type="entry name" value="FAD/NAD-bd_sf"/>
</dbReference>
<evidence type="ECO:0000313" key="1">
    <source>
        <dbReference type="EMBL" id="RFU60907.1"/>
    </source>
</evidence>
<dbReference type="AlphaFoldDB" id="A0A372L7Y8"/>
<dbReference type="EMBL" id="QVTD01000021">
    <property type="protein sequence ID" value="RFU60907.1"/>
    <property type="molecule type" value="Genomic_DNA"/>
</dbReference>
<evidence type="ECO:0008006" key="3">
    <source>
        <dbReference type="Google" id="ProtNLM"/>
    </source>
</evidence>
<sequence>MLGKAGEEHIVRQLGFIYKKKIADVYGGQESDGLPARGELGIKIQQFVESENVNILTPFHIHEVSSKNEKIIITGDLNGEQTSIDGIDEIVVSTGFRPDTSFLNEVRLSLDSVVESVEALAPLIDPNIHSCGTVRPHGEEELRQPEKDF</sequence>
<comment type="caution">
    <text evidence="1">The sequence shown here is derived from an EMBL/GenBank/DDBJ whole genome shotgun (WGS) entry which is preliminary data.</text>
</comment>
<gene>
    <name evidence="1" type="ORF">D0466_20245</name>
</gene>
<protein>
    <recommendedName>
        <fullName evidence="3">FAD/NAD(P)-binding domain-containing protein</fullName>
    </recommendedName>
</protein>
<dbReference type="SUPFAM" id="SSF51905">
    <property type="entry name" value="FAD/NAD(P)-binding domain"/>
    <property type="match status" value="1"/>
</dbReference>
<dbReference type="OrthoDB" id="9773233at2"/>
<organism evidence="1 2">
    <name type="scientific">Peribacillus glennii</name>
    <dbReference type="NCBI Taxonomy" id="2303991"/>
    <lineage>
        <taxon>Bacteria</taxon>
        <taxon>Bacillati</taxon>
        <taxon>Bacillota</taxon>
        <taxon>Bacilli</taxon>
        <taxon>Bacillales</taxon>
        <taxon>Bacillaceae</taxon>
        <taxon>Peribacillus</taxon>
    </lineage>
</organism>
<dbReference type="Proteomes" id="UP000262939">
    <property type="component" value="Unassembled WGS sequence"/>
</dbReference>
<evidence type="ECO:0000313" key="2">
    <source>
        <dbReference type="Proteomes" id="UP000262939"/>
    </source>
</evidence>
<accession>A0A372L7Y8</accession>